<accession>A0AAE5SYB3</accession>
<organism evidence="6 7">
    <name type="scientific">Staphylococcus chromogenes</name>
    <name type="common">Staphylococcus hyicus subsp. chromogenes</name>
    <dbReference type="NCBI Taxonomy" id="46126"/>
    <lineage>
        <taxon>Bacteria</taxon>
        <taxon>Bacillati</taxon>
        <taxon>Bacillota</taxon>
        <taxon>Bacilli</taxon>
        <taxon>Bacillales</taxon>
        <taxon>Staphylococcaceae</taxon>
        <taxon>Staphylococcus</taxon>
    </lineage>
</organism>
<dbReference type="InterPro" id="IPR027417">
    <property type="entry name" value="P-loop_NTPase"/>
</dbReference>
<keyword evidence="4" id="KW-0239">DNA-directed DNA polymerase</keyword>
<keyword evidence="2" id="KW-0548">Nucleotidyltransferase</keyword>
<dbReference type="GO" id="GO:0003887">
    <property type="term" value="F:DNA-directed DNA polymerase activity"/>
    <property type="evidence" value="ECO:0007669"/>
    <property type="project" value="UniProtKB-KW"/>
</dbReference>
<evidence type="ECO:0000256" key="3">
    <source>
        <dbReference type="ARBA" id="ARBA00022705"/>
    </source>
</evidence>
<dbReference type="PANTHER" id="PTHR34388">
    <property type="entry name" value="DNA POLYMERASE III SUBUNIT DELTA"/>
    <property type="match status" value="1"/>
</dbReference>
<evidence type="ECO:0000259" key="5">
    <source>
        <dbReference type="Pfam" id="PF06144"/>
    </source>
</evidence>
<evidence type="ECO:0000313" key="6">
    <source>
        <dbReference type="EMBL" id="PTG11335.1"/>
    </source>
</evidence>
<dbReference type="PANTHER" id="PTHR34388:SF1">
    <property type="entry name" value="DNA POLYMERASE III SUBUNIT DELTA"/>
    <property type="match status" value="1"/>
</dbReference>
<dbReference type="Proteomes" id="UP000242704">
    <property type="component" value="Unassembled WGS sequence"/>
</dbReference>
<keyword evidence="3" id="KW-0235">DNA replication</keyword>
<feature type="non-terminal residue" evidence="6">
    <location>
        <position position="90"/>
    </location>
</feature>
<proteinExistence type="predicted"/>
<dbReference type="Gene3D" id="3.40.50.300">
    <property type="entry name" value="P-loop containing nucleotide triphosphate hydrolases"/>
    <property type="match status" value="1"/>
</dbReference>
<dbReference type="GO" id="GO:0006261">
    <property type="term" value="P:DNA-templated DNA replication"/>
    <property type="evidence" value="ECO:0007669"/>
    <property type="project" value="TreeGrafter"/>
</dbReference>
<evidence type="ECO:0000313" key="7">
    <source>
        <dbReference type="Proteomes" id="UP000242704"/>
    </source>
</evidence>
<evidence type="ECO:0000256" key="2">
    <source>
        <dbReference type="ARBA" id="ARBA00022695"/>
    </source>
</evidence>
<keyword evidence="1" id="KW-0808">Transferase</keyword>
<sequence>MSDYIYTVYGDVPELIERETNKIIEAYLKGEPKDDFNFTKYNLYETHFNQIIEEAMTLPFFSDKKVVLVQNAYIFTGEKVAKEQQPNMDS</sequence>
<dbReference type="EMBL" id="PZBZ01000127">
    <property type="protein sequence ID" value="PTG11335.1"/>
    <property type="molecule type" value="Genomic_DNA"/>
</dbReference>
<dbReference type="Pfam" id="PF06144">
    <property type="entry name" value="DNA_pol3_delta"/>
    <property type="match status" value="1"/>
</dbReference>
<comment type="caution">
    <text evidence="6">The sequence shown here is derived from an EMBL/GenBank/DDBJ whole genome shotgun (WGS) entry which is preliminary data.</text>
</comment>
<dbReference type="InterPro" id="IPR005790">
    <property type="entry name" value="DNA_polIII_delta"/>
</dbReference>
<dbReference type="GO" id="GO:0009360">
    <property type="term" value="C:DNA polymerase III complex"/>
    <property type="evidence" value="ECO:0007669"/>
    <property type="project" value="InterPro"/>
</dbReference>
<dbReference type="AlphaFoldDB" id="A0AAE5SYB3"/>
<gene>
    <name evidence="6" type="ORF">BU653_11445</name>
</gene>
<name>A0AAE5SYB3_STACR</name>
<evidence type="ECO:0000256" key="1">
    <source>
        <dbReference type="ARBA" id="ARBA00022679"/>
    </source>
</evidence>
<protein>
    <submittedName>
        <fullName evidence="6">DNA polymerase III subunit delta</fullName>
    </submittedName>
</protein>
<reference evidence="6 7" key="1">
    <citation type="journal article" date="2016" name="Front. Microbiol.">
        <title>Comprehensive Phylogenetic Analysis of Bovine Non-aureus Staphylococci Species Based on Whole-Genome Sequencing.</title>
        <authorList>
            <person name="Naushad S."/>
            <person name="Barkema H.W."/>
            <person name="Luby C."/>
            <person name="Condas L.A."/>
            <person name="Nobrega D.B."/>
            <person name="Carson D.A."/>
            <person name="De Buck J."/>
        </authorList>
    </citation>
    <scope>NUCLEOTIDE SEQUENCE [LARGE SCALE GENOMIC DNA]</scope>
    <source>
        <strain evidence="6 7">SNUC 505</strain>
    </source>
</reference>
<feature type="domain" description="DNA polymerase III delta N-terminal" evidence="5">
    <location>
        <begin position="6"/>
        <end position="84"/>
    </location>
</feature>
<evidence type="ECO:0000256" key="4">
    <source>
        <dbReference type="ARBA" id="ARBA00022932"/>
    </source>
</evidence>
<dbReference type="InterPro" id="IPR010372">
    <property type="entry name" value="DNA_pol3_delta_N"/>
</dbReference>
<dbReference type="GO" id="GO:0003677">
    <property type="term" value="F:DNA binding"/>
    <property type="evidence" value="ECO:0007669"/>
    <property type="project" value="InterPro"/>
</dbReference>